<evidence type="ECO:0008006" key="17">
    <source>
        <dbReference type="Google" id="ProtNLM"/>
    </source>
</evidence>
<evidence type="ECO:0000256" key="1">
    <source>
        <dbReference type="ARBA" id="ARBA00004123"/>
    </source>
</evidence>
<evidence type="ECO:0000256" key="7">
    <source>
        <dbReference type="ARBA" id="ARBA00022490"/>
    </source>
</evidence>
<dbReference type="GO" id="GO:0005634">
    <property type="term" value="C:nucleus"/>
    <property type="evidence" value="ECO:0007669"/>
    <property type="project" value="UniProtKB-SubCell"/>
</dbReference>
<reference evidence="15" key="1">
    <citation type="journal article" date="2018" name="DNA Res.">
        <title>Multiple hybrid de novo genome assembly of finger millet, an orphan allotetraploid crop.</title>
        <authorList>
            <person name="Hatakeyama M."/>
            <person name="Aluri S."/>
            <person name="Balachadran M.T."/>
            <person name="Sivarajan S.R."/>
            <person name="Patrignani A."/>
            <person name="Gruter S."/>
            <person name="Poveda L."/>
            <person name="Shimizu-Inatsugi R."/>
            <person name="Baeten J."/>
            <person name="Francoijs K.J."/>
            <person name="Nataraja K.N."/>
            <person name="Reddy Y.A.N."/>
            <person name="Phadnis S."/>
            <person name="Ravikumar R.L."/>
            <person name="Schlapbach R."/>
            <person name="Sreeman S.M."/>
            <person name="Shimizu K.K."/>
        </authorList>
    </citation>
    <scope>NUCLEOTIDE SEQUENCE</scope>
</reference>
<feature type="transmembrane region" description="Helical" evidence="14">
    <location>
        <begin position="77"/>
        <end position="97"/>
    </location>
</feature>
<evidence type="ECO:0000256" key="11">
    <source>
        <dbReference type="ARBA" id="ARBA00023136"/>
    </source>
</evidence>
<feature type="region of interest" description="Disordered" evidence="13">
    <location>
        <begin position="1"/>
        <end position="45"/>
    </location>
</feature>
<evidence type="ECO:0000256" key="12">
    <source>
        <dbReference type="ARBA" id="ARBA00023242"/>
    </source>
</evidence>
<dbReference type="Proteomes" id="UP001054889">
    <property type="component" value="Unassembled WGS sequence"/>
</dbReference>
<keyword evidence="7" id="KW-0963">Cytoplasm</keyword>
<sequence>MALETDNLITRDEQSRRHSSRHAVTARQNAGKGQHRNVPSPPAPSGLSVEAILVLACVTVSLIVLPLVLPPLPPPPAMLLLVPVCLLLLLAALATFVPSDIKSLASSYM</sequence>
<dbReference type="GO" id="GO:0046622">
    <property type="term" value="P:positive regulation of organ growth"/>
    <property type="evidence" value="ECO:0007669"/>
    <property type="project" value="InterPro"/>
</dbReference>
<dbReference type="PANTHER" id="PTHR36023">
    <property type="entry name" value="ARGOS-LIKE PROTEIN"/>
    <property type="match status" value="1"/>
</dbReference>
<accession>A0AAV5BP80</accession>
<evidence type="ECO:0000256" key="13">
    <source>
        <dbReference type="SAM" id="MobiDB-lite"/>
    </source>
</evidence>
<evidence type="ECO:0000313" key="15">
    <source>
        <dbReference type="EMBL" id="GJM87737.1"/>
    </source>
</evidence>
<gene>
    <name evidence="15" type="primary">ga03722</name>
    <name evidence="15" type="ORF">PR202_ga03722</name>
</gene>
<dbReference type="InterPro" id="IPR037468">
    <property type="entry name" value="ARGOS/ARL/OSR1"/>
</dbReference>
<name>A0AAV5BP80_ELECO</name>
<evidence type="ECO:0000256" key="5">
    <source>
        <dbReference type="ARBA" id="ARBA00006891"/>
    </source>
</evidence>
<dbReference type="GO" id="GO:0009725">
    <property type="term" value="P:response to hormone"/>
    <property type="evidence" value="ECO:0007669"/>
    <property type="project" value="UniProtKB-ARBA"/>
</dbReference>
<dbReference type="GO" id="GO:0016020">
    <property type="term" value="C:membrane"/>
    <property type="evidence" value="ECO:0007669"/>
    <property type="project" value="UniProtKB-SubCell"/>
</dbReference>
<evidence type="ECO:0000313" key="16">
    <source>
        <dbReference type="Proteomes" id="UP001054889"/>
    </source>
</evidence>
<evidence type="ECO:0000256" key="2">
    <source>
        <dbReference type="ARBA" id="ARBA00004141"/>
    </source>
</evidence>
<dbReference type="PANTHER" id="PTHR36023:SF17">
    <property type="entry name" value="ARGOS-LIKE PROTEIN"/>
    <property type="match status" value="1"/>
</dbReference>
<dbReference type="GO" id="GO:0005783">
    <property type="term" value="C:endoplasmic reticulum"/>
    <property type="evidence" value="ECO:0007669"/>
    <property type="project" value="UniProtKB-SubCell"/>
</dbReference>
<keyword evidence="6" id="KW-0217">Developmental protein</keyword>
<keyword evidence="11 14" id="KW-0472">Membrane</keyword>
<comment type="caution">
    <text evidence="15">The sequence shown here is derived from an EMBL/GenBank/DDBJ whole genome shotgun (WGS) entry which is preliminary data.</text>
</comment>
<keyword evidence="9" id="KW-0256">Endoplasmic reticulum</keyword>
<evidence type="ECO:0000256" key="14">
    <source>
        <dbReference type="SAM" id="Phobius"/>
    </source>
</evidence>
<keyword evidence="10 14" id="KW-1133">Transmembrane helix</keyword>
<dbReference type="AlphaFoldDB" id="A0AAV5BP80"/>
<feature type="transmembrane region" description="Helical" evidence="14">
    <location>
        <begin position="51"/>
        <end position="70"/>
    </location>
</feature>
<evidence type="ECO:0000256" key="3">
    <source>
        <dbReference type="ARBA" id="ARBA00004240"/>
    </source>
</evidence>
<keyword evidence="8 14" id="KW-0812">Transmembrane</keyword>
<reference evidence="15" key="2">
    <citation type="submission" date="2021-12" db="EMBL/GenBank/DDBJ databases">
        <title>Resequencing data analysis of finger millet.</title>
        <authorList>
            <person name="Hatakeyama M."/>
            <person name="Aluri S."/>
            <person name="Balachadran M.T."/>
            <person name="Sivarajan S.R."/>
            <person name="Poveda L."/>
            <person name="Shimizu-Inatsugi R."/>
            <person name="Schlapbach R."/>
            <person name="Sreeman S.M."/>
            <person name="Shimizu K.K."/>
        </authorList>
    </citation>
    <scope>NUCLEOTIDE SEQUENCE</scope>
</reference>
<organism evidence="15 16">
    <name type="scientific">Eleusine coracana subsp. coracana</name>
    <dbReference type="NCBI Taxonomy" id="191504"/>
    <lineage>
        <taxon>Eukaryota</taxon>
        <taxon>Viridiplantae</taxon>
        <taxon>Streptophyta</taxon>
        <taxon>Embryophyta</taxon>
        <taxon>Tracheophyta</taxon>
        <taxon>Spermatophyta</taxon>
        <taxon>Magnoliopsida</taxon>
        <taxon>Liliopsida</taxon>
        <taxon>Poales</taxon>
        <taxon>Poaceae</taxon>
        <taxon>PACMAD clade</taxon>
        <taxon>Chloridoideae</taxon>
        <taxon>Cynodonteae</taxon>
        <taxon>Eleusininae</taxon>
        <taxon>Eleusine</taxon>
    </lineage>
</organism>
<evidence type="ECO:0000256" key="4">
    <source>
        <dbReference type="ARBA" id="ARBA00004496"/>
    </source>
</evidence>
<keyword evidence="16" id="KW-1185">Reference proteome</keyword>
<protein>
    <recommendedName>
        <fullName evidence="17">ARGOS-like protein</fullName>
    </recommendedName>
</protein>
<dbReference type="EMBL" id="BQKI01000002">
    <property type="protein sequence ID" value="GJM87737.1"/>
    <property type="molecule type" value="Genomic_DNA"/>
</dbReference>
<evidence type="ECO:0000256" key="8">
    <source>
        <dbReference type="ARBA" id="ARBA00022692"/>
    </source>
</evidence>
<comment type="subcellular location">
    <subcellularLocation>
        <location evidence="4">Cytoplasm</location>
    </subcellularLocation>
    <subcellularLocation>
        <location evidence="3">Endoplasmic reticulum</location>
    </subcellularLocation>
    <subcellularLocation>
        <location evidence="2">Membrane</location>
        <topology evidence="2">Multi-pass membrane protein</topology>
    </subcellularLocation>
    <subcellularLocation>
        <location evidence="1">Nucleus</location>
    </subcellularLocation>
</comment>
<evidence type="ECO:0000256" key="6">
    <source>
        <dbReference type="ARBA" id="ARBA00022473"/>
    </source>
</evidence>
<comment type="similarity">
    <text evidence="5">Belongs to the plant organ size related (OSR) protein family.</text>
</comment>
<evidence type="ECO:0000256" key="10">
    <source>
        <dbReference type="ARBA" id="ARBA00022989"/>
    </source>
</evidence>
<proteinExistence type="inferred from homology"/>
<evidence type="ECO:0000256" key="9">
    <source>
        <dbReference type="ARBA" id="ARBA00022824"/>
    </source>
</evidence>
<keyword evidence="12" id="KW-0539">Nucleus</keyword>